<dbReference type="Gene3D" id="3.40.30.10">
    <property type="entry name" value="Glutaredoxin"/>
    <property type="match status" value="1"/>
</dbReference>
<feature type="signal peptide" evidence="7">
    <location>
        <begin position="1"/>
        <end position="23"/>
    </location>
</feature>
<evidence type="ECO:0000256" key="7">
    <source>
        <dbReference type="SAM" id="SignalP"/>
    </source>
</evidence>
<protein>
    <submittedName>
        <fullName evidence="9">Outer membrane protein</fullName>
    </submittedName>
</protein>
<dbReference type="PROSITE" id="PS51352">
    <property type="entry name" value="THIOREDOXIN_2"/>
    <property type="match status" value="1"/>
</dbReference>
<feature type="domain" description="Thioredoxin" evidence="8">
    <location>
        <begin position="81"/>
        <end position="258"/>
    </location>
</feature>
<evidence type="ECO:0000313" key="10">
    <source>
        <dbReference type="Proteomes" id="UP000032679"/>
    </source>
</evidence>
<evidence type="ECO:0000256" key="1">
    <source>
        <dbReference type="ARBA" id="ARBA00003565"/>
    </source>
</evidence>
<dbReference type="CDD" id="cd03023">
    <property type="entry name" value="DsbA_Com1_like"/>
    <property type="match status" value="1"/>
</dbReference>
<keyword evidence="4" id="KW-0560">Oxidoreductase</keyword>
<dbReference type="InterPro" id="IPR041205">
    <property type="entry name" value="ScsC_N"/>
</dbReference>
<comment type="function">
    <text evidence="1">May be required for disulfide bond formation in some proteins.</text>
</comment>
<evidence type="ECO:0000259" key="8">
    <source>
        <dbReference type="PROSITE" id="PS51352"/>
    </source>
</evidence>
<keyword evidence="6" id="KW-0676">Redox-active center</keyword>
<gene>
    <name evidence="9" type="ORF">Tasa_010_091</name>
</gene>
<evidence type="ECO:0000256" key="3">
    <source>
        <dbReference type="ARBA" id="ARBA00022729"/>
    </source>
</evidence>
<dbReference type="GO" id="GO:0016491">
    <property type="term" value="F:oxidoreductase activity"/>
    <property type="evidence" value="ECO:0007669"/>
    <property type="project" value="UniProtKB-KW"/>
</dbReference>
<dbReference type="InterPro" id="IPR012336">
    <property type="entry name" value="Thioredoxin-like_fold"/>
</dbReference>
<organism evidence="9 10">
    <name type="scientific">Tanticharoenia sakaeratensis NBRC 103193</name>
    <dbReference type="NCBI Taxonomy" id="1231623"/>
    <lineage>
        <taxon>Bacteria</taxon>
        <taxon>Pseudomonadati</taxon>
        <taxon>Pseudomonadota</taxon>
        <taxon>Alphaproteobacteria</taxon>
        <taxon>Acetobacterales</taxon>
        <taxon>Acetobacteraceae</taxon>
        <taxon>Tanticharoenia</taxon>
    </lineage>
</organism>
<feature type="chain" id="PRO_5002308258" evidence="7">
    <location>
        <begin position="24"/>
        <end position="258"/>
    </location>
</feature>
<dbReference type="OrthoDB" id="9780147at2"/>
<accession>A0A0D6MIQ9</accession>
<sequence length="258" mass="27689">MSRFTLTRWIPGACALGLGVALAASLTLDRPAHADGSEFTAAQRAQIVSIVRDALKSDPSILADAITSLRAQQEGNAQTKALAYVRANQLAVQSADAQYIRGNPAGRVTVVEYLDPRCPYCRRMEPIVNDLLARDHDVRFVQKLIPILGQDSVLETQAIMAAARQGGAEHLRAALMTDTQHPTIERVHELARAQGLDTARLDADMKSPDVVKTIETNMAQAQGIGLDGTPTFVFGTAGIAPGALSRDDMEAEIAHART</sequence>
<dbReference type="EMBL" id="BALE01000010">
    <property type="protein sequence ID" value="GAN53544.1"/>
    <property type="molecule type" value="Genomic_DNA"/>
</dbReference>
<dbReference type="STRING" id="1231623.Tasa_010_091"/>
<evidence type="ECO:0000256" key="2">
    <source>
        <dbReference type="ARBA" id="ARBA00005791"/>
    </source>
</evidence>
<dbReference type="Pfam" id="PF18312">
    <property type="entry name" value="ScsC_N"/>
    <property type="match status" value="1"/>
</dbReference>
<evidence type="ECO:0000256" key="6">
    <source>
        <dbReference type="ARBA" id="ARBA00023284"/>
    </source>
</evidence>
<dbReference type="SUPFAM" id="SSF52833">
    <property type="entry name" value="Thioredoxin-like"/>
    <property type="match status" value="1"/>
</dbReference>
<dbReference type="Pfam" id="PF13462">
    <property type="entry name" value="Thioredoxin_4"/>
    <property type="match status" value="1"/>
</dbReference>
<dbReference type="PANTHER" id="PTHR13887:SF14">
    <property type="entry name" value="DISULFIDE BOND FORMATION PROTEIN D"/>
    <property type="match status" value="1"/>
</dbReference>
<evidence type="ECO:0000256" key="5">
    <source>
        <dbReference type="ARBA" id="ARBA00023157"/>
    </source>
</evidence>
<evidence type="ECO:0000313" key="9">
    <source>
        <dbReference type="EMBL" id="GAN53544.1"/>
    </source>
</evidence>
<comment type="similarity">
    <text evidence="2">Belongs to the thioredoxin family. DsbA subfamily.</text>
</comment>
<reference evidence="9 10" key="1">
    <citation type="submission" date="2012-10" db="EMBL/GenBank/DDBJ databases">
        <title>Genome sequencing of Tanticharoenia sakaeratensis NBRC 103193.</title>
        <authorList>
            <person name="Azuma Y."/>
            <person name="Hadano H."/>
            <person name="Hirakawa H."/>
            <person name="Matsushita K."/>
        </authorList>
    </citation>
    <scope>NUCLEOTIDE SEQUENCE [LARGE SCALE GENOMIC DNA]</scope>
    <source>
        <strain evidence="9 10">NBRC 103193</strain>
    </source>
</reference>
<dbReference type="InterPro" id="IPR036249">
    <property type="entry name" value="Thioredoxin-like_sf"/>
</dbReference>
<keyword evidence="3 7" id="KW-0732">Signal</keyword>
<keyword evidence="10" id="KW-1185">Reference proteome</keyword>
<dbReference type="RefSeq" id="WP_048847596.1">
    <property type="nucleotide sequence ID" value="NZ_BALE01000010.1"/>
</dbReference>
<evidence type="ECO:0000256" key="4">
    <source>
        <dbReference type="ARBA" id="ARBA00023002"/>
    </source>
</evidence>
<comment type="caution">
    <text evidence="9">The sequence shown here is derived from an EMBL/GenBank/DDBJ whole genome shotgun (WGS) entry which is preliminary data.</text>
</comment>
<keyword evidence="5" id="KW-1015">Disulfide bond</keyword>
<dbReference type="InterPro" id="IPR013766">
    <property type="entry name" value="Thioredoxin_domain"/>
</dbReference>
<dbReference type="PANTHER" id="PTHR13887">
    <property type="entry name" value="GLUTATHIONE S-TRANSFERASE KAPPA"/>
    <property type="match status" value="1"/>
</dbReference>
<proteinExistence type="inferred from homology"/>
<name>A0A0D6MIQ9_9PROT</name>
<dbReference type="Proteomes" id="UP000032679">
    <property type="component" value="Unassembled WGS sequence"/>
</dbReference>
<dbReference type="AlphaFoldDB" id="A0A0D6MIQ9"/>